<organism evidence="1 2">
    <name type="scientific">Cytophaga hutchinsonii (strain ATCC 33406 / DSM 1761 / CIP 103989 / NBRC 15051 / NCIMB 9469 / D465)</name>
    <dbReference type="NCBI Taxonomy" id="269798"/>
    <lineage>
        <taxon>Bacteria</taxon>
        <taxon>Pseudomonadati</taxon>
        <taxon>Bacteroidota</taxon>
        <taxon>Cytophagia</taxon>
        <taxon>Cytophagales</taxon>
        <taxon>Cytophagaceae</taxon>
        <taxon>Cytophaga</taxon>
    </lineage>
</organism>
<evidence type="ECO:0008006" key="3">
    <source>
        <dbReference type="Google" id="ProtNLM"/>
    </source>
</evidence>
<dbReference type="RefSeq" id="WP_011587045.1">
    <property type="nucleotide sequence ID" value="NC_008255.1"/>
</dbReference>
<proteinExistence type="predicted"/>
<dbReference type="Gene3D" id="3.30.530.20">
    <property type="match status" value="1"/>
</dbReference>
<dbReference type="AlphaFoldDB" id="A0A6N4SWF9"/>
<evidence type="ECO:0000313" key="2">
    <source>
        <dbReference type="Proteomes" id="UP000001822"/>
    </source>
</evidence>
<dbReference type="Proteomes" id="UP000001822">
    <property type="component" value="Chromosome"/>
</dbReference>
<reference evidence="1 2" key="1">
    <citation type="journal article" date="2007" name="Appl. Environ. Microbiol.">
        <title>Genome sequence of the cellulolytic gliding bacterium Cytophaga hutchinsonii.</title>
        <authorList>
            <person name="Xie G."/>
            <person name="Bruce D.C."/>
            <person name="Challacombe J.F."/>
            <person name="Chertkov O."/>
            <person name="Detter J.C."/>
            <person name="Gilna P."/>
            <person name="Han C.S."/>
            <person name="Lucas S."/>
            <person name="Misra M."/>
            <person name="Myers G.L."/>
            <person name="Richardson P."/>
            <person name="Tapia R."/>
            <person name="Thayer N."/>
            <person name="Thompson L.S."/>
            <person name="Brettin T.S."/>
            <person name="Henrissat B."/>
            <person name="Wilson D.B."/>
            <person name="McBride M.J."/>
        </authorList>
    </citation>
    <scope>NUCLEOTIDE SEQUENCE [LARGE SCALE GENOMIC DNA]</scope>
    <source>
        <strain evidence="2">ATCC 33406 / DSM 1761 / CIP 103989 / NBRC 15051 / NCIMB 9469 / D465</strain>
    </source>
</reference>
<protein>
    <recommendedName>
        <fullName evidence="3">Polyketide cyclase</fullName>
    </recommendedName>
</protein>
<gene>
    <name evidence="1" type="ordered locus">CHU_3707</name>
</gene>
<name>A0A6N4SWF9_CYTH3</name>
<sequence>MSTLIIGNRFKKGILFLLSIILLLVVIGVILPSSYHVERSVIISRPSKMIFPYLNNIQKWTVWTSLNQNKDFSLEQNFFGPPQGIGSGMSYQGDKLGKGKIEIIDNELNDHVSYSLLINNRFNTQGNIQLTSISDSSTQVSISLDGDVGFHLPNRYIILLMDNIAGSLFQESLIHLKSIVETKKTAPVSGL</sequence>
<keyword evidence="2" id="KW-1185">Reference proteome</keyword>
<accession>A0A6N4SWF9</accession>
<dbReference type="InterPro" id="IPR023393">
    <property type="entry name" value="START-like_dom_sf"/>
</dbReference>
<dbReference type="CDD" id="cd07818">
    <property type="entry name" value="SRPBCC_1"/>
    <property type="match status" value="1"/>
</dbReference>
<evidence type="ECO:0000313" key="1">
    <source>
        <dbReference type="EMBL" id="ABG60940.1"/>
    </source>
</evidence>
<dbReference type="OrthoDB" id="9807923at2"/>
<dbReference type="KEGG" id="chu:CHU_3707"/>
<dbReference type="EMBL" id="CP000383">
    <property type="protein sequence ID" value="ABG60940.1"/>
    <property type="molecule type" value="Genomic_DNA"/>
</dbReference>
<dbReference type="SUPFAM" id="SSF55961">
    <property type="entry name" value="Bet v1-like"/>
    <property type="match status" value="1"/>
</dbReference>